<feature type="chain" id="PRO_5047300334" evidence="1">
    <location>
        <begin position="26"/>
        <end position="130"/>
    </location>
</feature>
<protein>
    <submittedName>
        <fullName evidence="2">Uncharacterized protein</fullName>
    </submittedName>
</protein>
<feature type="signal peptide" evidence="1">
    <location>
        <begin position="1"/>
        <end position="25"/>
    </location>
</feature>
<name>A0ABV0CZK4_9SPHN</name>
<dbReference type="EMBL" id="JBDLBR010000005">
    <property type="protein sequence ID" value="MEN7538298.1"/>
    <property type="molecule type" value="Genomic_DNA"/>
</dbReference>
<keyword evidence="3" id="KW-1185">Reference proteome</keyword>
<proteinExistence type="predicted"/>
<gene>
    <name evidence="2" type="ORF">ABDJ38_14040</name>
</gene>
<sequence>MIRRDMLKWGALASAMAGAPAVALAKAGEGLDVLLLDTRFGDGTTGEMGAARVLTFAGDVTRIWYDHLDCAWRRPGFVVGGITGADALFVLETLAHQQGRKVVARNPLAAVDGVTPVRWVIAPVHPSVLA</sequence>
<keyword evidence="1" id="KW-0732">Signal</keyword>
<organism evidence="2 3">
    <name type="scientific">Aurantiacibacter flavus</name>
    <dbReference type="NCBI Taxonomy" id="3145232"/>
    <lineage>
        <taxon>Bacteria</taxon>
        <taxon>Pseudomonadati</taxon>
        <taxon>Pseudomonadota</taxon>
        <taxon>Alphaproteobacteria</taxon>
        <taxon>Sphingomonadales</taxon>
        <taxon>Erythrobacteraceae</taxon>
        <taxon>Aurantiacibacter</taxon>
    </lineage>
</organism>
<evidence type="ECO:0000313" key="3">
    <source>
        <dbReference type="Proteomes" id="UP001484535"/>
    </source>
</evidence>
<comment type="caution">
    <text evidence="2">The sequence shown here is derived from an EMBL/GenBank/DDBJ whole genome shotgun (WGS) entry which is preliminary data.</text>
</comment>
<dbReference type="Proteomes" id="UP001484535">
    <property type="component" value="Unassembled WGS sequence"/>
</dbReference>
<evidence type="ECO:0000256" key="1">
    <source>
        <dbReference type="SAM" id="SignalP"/>
    </source>
</evidence>
<accession>A0ABV0CZK4</accession>
<evidence type="ECO:0000313" key="2">
    <source>
        <dbReference type="EMBL" id="MEN7538298.1"/>
    </source>
</evidence>
<dbReference type="RefSeq" id="WP_346785756.1">
    <property type="nucleotide sequence ID" value="NZ_JBDLBR010000005.1"/>
</dbReference>
<reference evidence="2 3" key="1">
    <citation type="submission" date="2024-05" db="EMBL/GenBank/DDBJ databases">
        <authorList>
            <person name="Park S."/>
        </authorList>
    </citation>
    <scope>NUCLEOTIDE SEQUENCE [LARGE SCALE GENOMIC DNA]</scope>
    <source>
        <strain evidence="2 3">DGU5</strain>
    </source>
</reference>